<comment type="subunit">
    <text evidence="3">Homodimer.</text>
</comment>
<feature type="active site" description="Proton acceptor" evidence="3">
    <location>
        <position position="72"/>
    </location>
</feature>
<feature type="binding site" evidence="3">
    <location>
        <position position="109"/>
    </location>
    <ligand>
        <name>shikimate</name>
        <dbReference type="ChEBI" id="CHEBI:36208"/>
    </ligand>
</feature>
<evidence type="ECO:0000259" key="4">
    <source>
        <dbReference type="Pfam" id="PF08501"/>
    </source>
</evidence>
<evidence type="ECO:0000313" key="7">
    <source>
        <dbReference type="Proteomes" id="UP000830835"/>
    </source>
</evidence>
<dbReference type="EC" id="1.1.1.25" evidence="3"/>
<feature type="domain" description="Shikimate dehydrogenase substrate binding N-terminal" evidence="4">
    <location>
        <begin position="13"/>
        <end position="95"/>
    </location>
</feature>
<comment type="caution">
    <text evidence="3">Lacks conserved residue(s) required for the propagation of feature annotation.</text>
</comment>
<dbReference type="InterPro" id="IPR036291">
    <property type="entry name" value="NAD(P)-bd_dom_sf"/>
</dbReference>
<sequence>MQPISGTTQLLGLIGDPVGHSLSPAMHNAALAALGEDYCYVPFPVAPDQLATAVAGLAALGVQGFNVTIPHKQAILPFLLQVDPRAAAVGAVNTVYRLPGGGWAGTNTDIDGFLQPLLGLNLQGIPALILGCGGAARAVIQGCVELGIQPLRVVGRSPDKLAALQHTWPQLQPVAWADLDPYLAQTQLVINTTPIGMKPGSTPQAREALSPLSWEQLRLLPAGAIVYDLIYVPNPTLLLRMAADLGHTPITGLEMLIQQGAKALSLWLGGKPVPVEVMRQAAQQQLAQLSQDSSPKPPHRE</sequence>
<comment type="similarity">
    <text evidence="3">Belongs to the shikimate dehydrogenase family.</text>
</comment>
<feature type="binding site" evidence="3">
    <location>
        <position position="252"/>
    </location>
    <ligand>
        <name>NADP(+)</name>
        <dbReference type="ChEBI" id="CHEBI:58349"/>
    </ligand>
</feature>
<dbReference type="NCBIfam" id="NF001314">
    <property type="entry name" value="PRK00258.2-2"/>
    <property type="match status" value="1"/>
</dbReference>
<dbReference type="InterPro" id="IPR046346">
    <property type="entry name" value="Aminoacid_DH-like_N_sf"/>
</dbReference>
<evidence type="ECO:0000256" key="3">
    <source>
        <dbReference type="HAMAP-Rule" id="MF_00222"/>
    </source>
</evidence>
<dbReference type="Pfam" id="PF18317">
    <property type="entry name" value="SDH_C"/>
    <property type="match status" value="1"/>
</dbReference>
<keyword evidence="3 6" id="KW-0560">Oxidoreductase</keyword>
<gene>
    <name evidence="3" type="primary">aroE</name>
    <name evidence="6" type="ORF">JX360_15210</name>
</gene>
<dbReference type="Gene3D" id="3.40.50.720">
    <property type="entry name" value="NAD(P)-binding Rossmann-like Domain"/>
    <property type="match status" value="1"/>
</dbReference>
<comment type="catalytic activity">
    <reaction evidence="3">
        <text>shikimate + NADP(+) = 3-dehydroshikimate + NADPH + H(+)</text>
        <dbReference type="Rhea" id="RHEA:17737"/>
        <dbReference type="ChEBI" id="CHEBI:15378"/>
        <dbReference type="ChEBI" id="CHEBI:16630"/>
        <dbReference type="ChEBI" id="CHEBI:36208"/>
        <dbReference type="ChEBI" id="CHEBI:57783"/>
        <dbReference type="ChEBI" id="CHEBI:58349"/>
        <dbReference type="EC" id="1.1.1.25"/>
    </reaction>
</comment>
<comment type="function">
    <text evidence="3">Involved in the biosynthesis of the chorismate, which leads to the biosynthesis of aromatic amino acids. Catalyzes the reversible NADPH linked reduction of 3-dehydroshikimate (DHSA) to yield shikimate (SA).</text>
</comment>
<feature type="binding site" evidence="3">
    <location>
        <begin position="21"/>
        <end position="23"/>
    </location>
    <ligand>
        <name>shikimate</name>
        <dbReference type="ChEBI" id="CHEBI:36208"/>
    </ligand>
</feature>
<feature type="binding site" evidence="3">
    <location>
        <position position="231"/>
    </location>
    <ligand>
        <name>shikimate</name>
        <dbReference type="ChEBI" id="CHEBI:36208"/>
    </ligand>
</feature>
<keyword evidence="3" id="KW-0521">NADP</keyword>
<protein>
    <recommendedName>
        <fullName evidence="3">Shikimate dehydrogenase (NADP(+))</fullName>
        <shortName evidence="3">SDH</shortName>
        <ecNumber evidence="3">1.1.1.25</ecNumber>
    </recommendedName>
</protein>
<keyword evidence="3" id="KW-0028">Amino-acid biosynthesis</keyword>
<comment type="pathway">
    <text evidence="1 3">Metabolic intermediate biosynthesis; chorismate biosynthesis; chorismate from D-erythrose 4-phosphate and phosphoenolpyruvate: step 4/7.</text>
</comment>
<feature type="binding site" evidence="3">
    <location>
        <position position="68"/>
    </location>
    <ligand>
        <name>shikimate</name>
        <dbReference type="ChEBI" id="CHEBI:36208"/>
    </ligand>
</feature>
<dbReference type="Pfam" id="PF08501">
    <property type="entry name" value="Shikimate_dh_N"/>
    <property type="match status" value="1"/>
</dbReference>
<dbReference type="EMBL" id="JAFIRA010000052">
    <property type="protein sequence ID" value="MCJ2544236.1"/>
    <property type="molecule type" value="Genomic_DNA"/>
</dbReference>
<evidence type="ECO:0000256" key="2">
    <source>
        <dbReference type="ARBA" id="ARBA00023141"/>
    </source>
</evidence>
<feature type="domain" description="SDH C-terminal" evidence="5">
    <location>
        <begin position="252"/>
        <end position="283"/>
    </location>
</feature>
<comment type="caution">
    <text evidence="6">The sequence shown here is derived from an EMBL/GenBank/DDBJ whole genome shotgun (WGS) entry which is preliminary data.</text>
</comment>
<evidence type="ECO:0000256" key="1">
    <source>
        <dbReference type="ARBA" id="ARBA00004871"/>
    </source>
</evidence>
<keyword evidence="7" id="KW-1185">Reference proteome</keyword>
<dbReference type="InterPro" id="IPR041121">
    <property type="entry name" value="SDH_C"/>
</dbReference>
<evidence type="ECO:0000313" key="6">
    <source>
        <dbReference type="EMBL" id="MCJ2544236.1"/>
    </source>
</evidence>
<name>A0ABT0CEM6_THEVL</name>
<organism evidence="6 7">
    <name type="scientific">Thermostichus vulcanus str. 'Rupite'</name>
    <dbReference type="NCBI Taxonomy" id="2813851"/>
    <lineage>
        <taxon>Bacteria</taxon>
        <taxon>Bacillati</taxon>
        <taxon>Cyanobacteriota</taxon>
        <taxon>Cyanophyceae</taxon>
        <taxon>Thermostichales</taxon>
        <taxon>Thermostichaceae</taxon>
        <taxon>Thermostichus</taxon>
    </lineage>
</organism>
<feature type="binding site" evidence="3">
    <location>
        <position position="93"/>
    </location>
    <ligand>
        <name>shikimate</name>
        <dbReference type="ChEBI" id="CHEBI:36208"/>
    </ligand>
</feature>
<keyword evidence="2 3" id="KW-0057">Aromatic amino acid biosynthesis</keyword>
<dbReference type="HAMAP" id="MF_00222">
    <property type="entry name" value="Shikimate_DH_AroE"/>
    <property type="match status" value="1"/>
</dbReference>
<dbReference type="RefSeq" id="WP_244352591.1">
    <property type="nucleotide sequence ID" value="NZ_JAFIRA010000052.1"/>
</dbReference>
<dbReference type="SUPFAM" id="SSF53223">
    <property type="entry name" value="Aminoacid dehydrogenase-like, N-terminal domain"/>
    <property type="match status" value="1"/>
</dbReference>
<accession>A0ABT0CEM6</accession>
<dbReference type="PANTHER" id="PTHR21089:SF1">
    <property type="entry name" value="BIFUNCTIONAL 3-DEHYDROQUINATE DEHYDRATASE_SHIKIMATE DEHYDROGENASE, CHLOROPLASTIC"/>
    <property type="match status" value="1"/>
</dbReference>
<dbReference type="GO" id="GO:0004764">
    <property type="term" value="F:shikimate 3-dehydrogenase (NADP+) activity"/>
    <property type="evidence" value="ECO:0007669"/>
    <property type="project" value="UniProtKB-EC"/>
</dbReference>
<dbReference type="InterPro" id="IPR022893">
    <property type="entry name" value="Shikimate_DH_fam"/>
</dbReference>
<dbReference type="SUPFAM" id="SSF51735">
    <property type="entry name" value="NAD(P)-binding Rossmann-fold domains"/>
    <property type="match status" value="1"/>
</dbReference>
<dbReference type="CDD" id="cd01065">
    <property type="entry name" value="NAD_bind_Shikimate_DH"/>
    <property type="match status" value="1"/>
</dbReference>
<proteinExistence type="inferred from homology"/>
<feature type="binding site" evidence="3">
    <location>
        <position position="229"/>
    </location>
    <ligand>
        <name>NADP(+)</name>
        <dbReference type="ChEBI" id="CHEBI:58349"/>
    </ligand>
</feature>
<evidence type="ECO:0000259" key="5">
    <source>
        <dbReference type="Pfam" id="PF18317"/>
    </source>
</evidence>
<reference evidence="6" key="1">
    <citation type="submission" date="2021-02" db="EMBL/GenBank/DDBJ databases">
        <title>The CRISPR/cas machinery reduction and long-range gene transfer in the hot spring cyanobacterium Synechococcus.</title>
        <authorList>
            <person name="Dvorak P."/>
            <person name="Jahodarova E."/>
            <person name="Hasler P."/>
            <person name="Poulickova A."/>
        </authorList>
    </citation>
    <scope>NUCLEOTIDE SEQUENCE</scope>
    <source>
        <strain evidence="6">Rupite</strain>
    </source>
</reference>
<dbReference type="InterPro" id="IPR013708">
    <property type="entry name" value="Shikimate_DH-bd_N"/>
</dbReference>
<dbReference type="Proteomes" id="UP000830835">
    <property type="component" value="Unassembled WGS sequence"/>
</dbReference>
<dbReference type="Gene3D" id="3.40.50.10860">
    <property type="entry name" value="Leucine Dehydrogenase, chain A, domain 1"/>
    <property type="match status" value="1"/>
</dbReference>
<dbReference type="PANTHER" id="PTHR21089">
    <property type="entry name" value="SHIKIMATE DEHYDROGENASE"/>
    <property type="match status" value="1"/>
</dbReference>
<feature type="binding site" evidence="3">
    <location>
        <position position="259"/>
    </location>
    <ligand>
        <name>shikimate</name>
        <dbReference type="ChEBI" id="CHEBI:36208"/>
    </ligand>
</feature>